<comment type="caution">
    <text evidence="7">The sequence shown here is derived from an EMBL/GenBank/DDBJ whole genome shotgun (WGS) entry which is preliminary data.</text>
</comment>
<evidence type="ECO:0000313" key="8">
    <source>
        <dbReference type="Proteomes" id="UP001500279"/>
    </source>
</evidence>
<name>A0ABN1JIT9_9BURK</name>
<feature type="transmembrane region" description="Helical" evidence="6">
    <location>
        <begin position="171"/>
        <end position="188"/>
    </location>
</feature>
<reference evidence="7 8" key="1">
    <citation type="journal article" date="2019" name="Int. J. Syst. Evol. Microbiol.">
        <title>The Global Catalogue of Microorganisms (GCM) 10K type strain sequencing project: providing services to taxonomists for standard genome sequencing and annotation.</title>
        <authorList>
            <consortium name="The Broad Institute Genomics Platform"/>
            <consortium name="The Broad Institute Genome Sequencing Center for Infectious Disease"/>
            <person name="Wu L."/>
            <person name="Ma J."/>
        </authorList>
    </citation>
    <scope>NUCLEOTIDE SEQUENCE [LARGE SCALE GENOMIC DNA]</scope>
    <source>
        <strain evidence="7 8">JCM 15503</strain>
    </source>
</reference>
<evidence type="ECO:0000256" key="4">
    <source>
        <dbReference type="ARBA" id="ARBA00022989"/>
    </source>
</evidence>
<dbReference type="PANTHER" id="PTHR30086">
    <property type="entry name" value="ARGININE EXPORTER PROTEIN ARGO"/>
    <property type="match status" value="1"/>
</dbReference>
<dbReference type="InterPro" id="IPR001123">
    <property type="entry name" value="LeuE-type"/>
</dbReference>
<feature type="transmembrane region" description="Helical" evidence="6">
    <location>
        <begin position="131"/>
        <end position="159"/>
    </location>
</feature>
<proteinExistence type="predicted"/>
<keyword evidence="2" id="KW-1003">Cell membrane</keyword>
<evidence type="ECO:0000256" key="6">
    <source>
        <dbReference type="SAM" id="Phobius"/>
    </source>
</evidence>
<sequence>MLTYCLVMSGTPGPNNVMLAMLGANQGYRSSLPFIFGINMGLFLQTVLCGLGLGSLLLAHPRLHAVLRLVGVAYLLWLAWQMARTRTGTQARAGRQPGFWQAAAFQAVNPKSWIKALTLGAVFMPAGMPPLAGALLIGLVGWAIGFPCNSVWVMFGAGIRGFLADPRRQRAFNALMGLTLAVLAVSMLRT</sequence>
<protein>
    <submittedName>
        <fullName evidence="7">LysE family translocator</fullName>
    </submittedName>
</protein>
<evidence type="ECO:0000256" key="2">
    <source>
        <dbReference type="ARBA" id="ARBA00022475"/>
    </source>
</evidence>
<evidence type="ECO:0000313" key="7">
    <source>
        <dbReference type="EMBL" id="GAA0740725.1"/>
    </source>
</evidence>
<evidence type="ECO:0000256" key="1">
    <source>
        <dbReference type="ARBA" id="ARBA00004651"/>
    </source>
</evidence>
<keyword evidence="8" id="KW-1185">Reference proteome</keyword>
<feature type="transmembrane region" description="Helical" evidence="6">
    <location>
        <begin position="65"/>
        <end position="83"/>
    </location>
</feature>
<dbReference type="Proteomes" id="UP001500279">
    <property type="component" value="Unassembled WGS sequence"/>
</dbReference>
<gene>
    <name evidence="7" type="ORF">GCM10009107_02620</name>
</gene>
<keyword evidence="3 6" id="KW-0812">Transmembrane</keyword>
<feature type="transmembrane region" description="Helical" evidence="6">
    <location>
        <begin position="34"/>
        <end position="58"/>
    </location>
</feature>
<evidence type="ECO:0000256" key="3">
    <source>
        <dbReference type="ARBA" id="ARBA00022692"/>
    </source>
</evidence>
<keyword evidence="5 6" id="KW-0472">Membrane</keyword>
<keyword evidence="4 6" id="KW-1133">Transmembrane helix</keyword>
<dbReference type="PANTHER" id="PTHR30086:SF20">
    <property type="entry name" value="ARGININE EXPORTER PROTEIN ARGO-RELATED"/>
    <property type="match status" value="1"/>
</dbReference>
<evidence type="ECO:0000256" key="5">
    <source>
        <dbReference type="ARBA" id="ARBA00023136"/>
    </source>
</evidence>
<organism evidence="7 8">
    <name type="scientific">Ideonella azotifigens</name>
    <dbReference type="NCBI Taxonomy" id="513160"/>
    <lineage>
        <taxon>Bacteria</taxon>
        <taxon>Pseudomonadati</taxon>
        <taxon>Pseudomonadota</taxon>
        <taxon>Betaproteobacteria</taxon>
        <taxon>Burkholderiales</taxon>
        <taxon>Sphaerotilaceae</taxon>
        <taxon>Ideonella</taxon>
    </lineage>
</organism>
<accession>A0ABN1JIT9</accession>
<dbReference type="EMBL" id="BAAAEW010000003">
    <property type="protein sequence ID" value="GAA0740725.1"/>
    <property type="molecule type" value="Genomic_DNA"/>
</dbReference>
<comment type="subcellular location">
    <subcellularLocation>
        <location evidence="1">Cell membrane</location>
        <topology evidence="1">Multi-pass membrane protein</topology>
    </subcellularLocation>
</comment>
<dbReference type="Pfam" id="PF01810">
    <property type="entry name" value="LysE"/>
    <property type="match status" value="1"/>
</dbReference>